<comment type="similarity">
    <text evidence="4">Belongs to the HARBI1 family.</text>
</comment>
<evidence type="ECO:0000256" key="10">
    <source>
        <dbReference type="ARBA" id="ARBA00023242"/>
    </source>
</evidence>
<reference evidence="15" key="1">
    <citation type="submission" date="2025-08" db="UniProtKB">
        <authorList>
            <consortium name="RefSeq"/>
        </authorList>
    </citation>
    <scope>IDENTIFICATION</scope>
</reference>
<keyword evidence="9" id="KW-0378">Hydrolase</keyword>
<evidence type="ECO:0000259" key="13">
    <source>
        <dbReference type="Pfam" id="PF13359"/>
    </source>
</evidence>
<protein>
    <recommendedName>
        <fullName evidence="5">Putative nuclease HARBI1</fullName>
    </recommendedName>
    <alternativeName>
        <fullName evidence="11">Harbinger transposase-derived nuclease</fullName>
    </alternativeName>
</protein>
<feature type="domain" description="DDE Tnp4" evidence="13">
    <location>
        <begin position="167"/>
        <end position="319"/>
    </location>
</feature>
<keyword evidence="14" id="KW-1185">Reference proteome</keyword>
<evidence type="ECO:0000256" key="7">
    <source>
        <dbReference type="ARBA" id="ARBA00022722"/>
    </source>
</evidence>
<keyword evidence="8" id="KW-0479">Metal-binding</keyword>
<dbReference type="GeneID" id="117347481"/>
<gene>
    <name evidence="15" type="primary">LOC117347481</name>
</gene>
<evidence type="ECO:0000256" key="5">
    <source>
        <dbReference type="ARBA" id="ARBA00015519"/>
    </source>
</evidence>
<comment type="function">
    <text evidence="12">Transposase-derived protein that may have nuclease activity. Does not have transposase activity.</text>
</comment>
<proteinExistence type="inferred from homology"/>
<comment type="subcellular location">
    <subcellularLocation>
        <location evidence="3">Cytoplasm</location>
    </subcellularLocation>
    <subcellularLocation>
        <location evidence="2">Nucleus</location>
    </subcellularLocation>
</comment>
<dbReference type="InParanoid" id="A0A6P8PI30"/>
<dbReference type="AlphaFoldDB" id="A0A6P8PI30"/>
<organism evidence="14 15">
    <name type="scientific">Geotrypetes seraphini</name>
    <name type="common">Gaboon caecilian</name>
    <name type="synonym">Caecilia seraphini</name>
    <dbReference type="NCBI Taxonomy" id="260995"/>
    <lineage>
        <taxon>Eukaryota</taxon>
        <taxon>Metazoa</taxon>
        <taxon>Chordata</taxon>
        <taxon>Craniata</taxon>
        <taxon>Vertebrata</taxon>
        <taxon>Euteleostomi</taxon>
        <taxon>Amphibia</taxon>
        <taxon>Gymnophiona</taxon>
        <taxon>Geotrypetes</taxon>
    </lineage>
</organism>
<evidence type="ECO:0000256" key="9">
    <source>
        <dbReference type="ARBA" id="ARBA00022801"/>
    </source>
</evidence>
<dbReference type="PRINTS" id="PR02086">
    <property type="entry name" value="PUTNUCHARBI1"/>
</dbReference>
<keyword evidence="10" id="KW-0539">Nucleus</keyword>
<evidence type="ECO:0000256" key="8">
    <source>
        <dbReference type="ARBA" id="ARBA00022723"/>
    </source>
</evidence>
<dbReference type="InterPro" id="IPR026103">
    <property type="entry name" value="HARBI1_animal"/>
</dbReference>
<dbReference type="OrthoDB" id="9946389at2759"/>
<evidence type="ECO:0000256" key="4">
    <source>
        <dbReference type="ARBA" id="ARBA00006958"/>
    </source>
</evidence>
<evidence type="ECO:0000256" key="11">
    <source>
        <dbReference type="ARBA" id="ARBA00030126"/>
    </source>
</evidence>
<accession>A0A6P8PI30</accession>
<evidence type="ECO:0000313" key="15">
    <source>
        <dbReference type="RefSeq" id="XP_033774378.1"/>
    </source>
</evidence>
<dbReference type="PANTHER" id="PTHR22930:SF267">
    <property type="entry name" value="NUCLEASE HARBI1-RELATED"/>
    <property type="match status" value="1"/>
</dbReference>
<evidence type="ECO:0000313" key="14">
    <source>
        <dbReference type="Proteomes" id="UP000515159"/>
    </source>
</evidence>
<comment type="cofactor">
    <cofactor evidence="1">
        <name>a divalent metal cation</name>
        <dbReference type="ChEBI" id="CHEBI:60240"/>
    </cofactor>
</comment>
<keyword evidence="6" id="KW-0963">Cytoplasm</keyword>
<dbReference type="Pfam" id="PF13359">
    <property type="entry name" value="DDE_Tnp_4"/>
    <property type="match status" value="1"/>
</dbReference>
<dbReference type="InterPro" id="IPR027806">
    <property type="entry name" value="HARBI1_dom"/>
</dbReference>
<evidence type="ECO:0000256" key="3">
    <source>
        <dbReference type="ARBA" id="ARBA00004496"/>
    </source>
</evidence>
<dbReference type="GO" id="GO:0046872">
    <property type="term" value="F:metal ion binding"/>
    <property type="evidence" value="ECO:0007669"/>
    <property type="project" value="UniProtKB-KW"/>
</dbReference>
<name>A0A6P8PI30_GEOSA</name>
<dbReference type="PANTHER" id="PTHR22930">
    <property type="match status" value="1"/>
</dbReference>
<evidence type="ECO:0000256" key="12">
    <source>
        <dbReference type="ARBA" id="ARBA00045850"/>
    </source>
</evidence>
<dbReference type="GO" id="GO:0016787">
    <property type="term" value="F:hydrolase activity"/>
    <property type="evidence" value="ECO:0007669"/>
    <property type="project" value="UniProtKB-KW"/>
</dbReference>
<dbReference type="GO" id="GO:0005737">
    <property type="term" value="C:cytoplasm"/>
    <property type="evidence" value="ECO:0007669"/>
    <property type="project" value="UniProtKB-SubCell"/>
</dbReference>
<dbReference type="GO" id="GO:0004518">
    <property type="term" value="F:nuclease activity"/>
    <property type="evidence" value="ECO:0007669"/>
    <property type="project" value="UniProtKB-KW"/>
</dbReference>
<evidence type="ECO:0000256" key="6">
    <source>
        <dbReference type="ARBA" id="ARBA00022490"/>
    </source>
</evidence>
<evidence type="ECO:0000256" key="1">
    <source>
        <dbReference type="ARBA" id="ARBA00001968"/>
    </source>
</evidence>
<dbReference type="GO" id="GO:0005634">
    <property type="term" value="C:nucleus"/>
    <property type="evidence" value="ECO:0007669"/>
    <property type="project" value="UniProtKB-SubCell"/>
</dbReference>
<dbReference type="RefSeq" id="XP_033774378.1">
    <property type="nucleotide sequence ID" value="XM_033918487.1"/>
</dbReference>
<evidence type="ECO:0000256" key="2">
    <source>
        <dbReference type="ARBA" id="ARBA00004123"/>
    </source>
</evidence>
<sequence length="364" mass="40520">MDGAFLPRFLQAAMGRGDDGERRVERPQRMLVHGHQPRVFRVRVALQEMSDQKIVNDYRLTRTAILDLYEEIRADIDPSTARSHAVPGLVKLLTVLRFLGTGTFQRVIGCSSGVNQSSVSRHLSQVLRALKKRAKHYINFPEGEEQQQEIKQDFSQIAGMPSVLGAIDCTHVLFTPPSDEELMYLNHKMGYSLNVQVVCDSNLRILDVASEFPGSCHDSDILANSTFGKKLAEGKFGQGWLLGDSGYGCKPWLMTPLLAPRSEAEKRYNEAHISTRCTIERTLGVLKSRFNCLHPSGGSLQYRAQKVSDIVTVCCMLHNIALRHQVEIAVNVAPSELDISPPASGSDVAKGNAVRRKLIEEYFS</sequence>
<dbReference type="Proteomes" id="UP000515159">
    <property type="component" value="Chromosome 13"/>
</dbReference>
<dbReference type="InterPro" id="IPR045249">
    <property type="entry name" value="HARBI1-like"/>
</dbReference>
<keyword evidence="7" id="KW-0540">Nuclease</keyword>
<dbReference type="KEGG" id="gsh:117347481"/>